<evidence type="ECO:0000256" key="2">
    <source>
        <dbReference type="ARBA" id="ARBA00001163"/>
    </source>
</evidence>
<dbReference type="NCBIfam" id="TIGR03164">
    <property type="entry name" value="UHCUDC"/>
    <property type="match status" value="1"/>
</dbReference>
<dbReference type="InterPro" id="IPR018020">
    <property type="entry name" value="OHCU_decarboxylase"/>
</dbReference>
<evidence type="ECO:0000256" key="6">
    <source>
        <dbReference type="ARBA" id="ARBA00022801"/>
    </source>
</evidence>
<dbReference type="GO" id="GO:0051997">
    <property type="term" value="F:2-oxo-4-hydroxy-4-carboxy-5-ureidoimidazoline decarboxylase activity"/>
    <property type="evidence" value="ECO:0007669"/>
    <property type="project" value="UniProtKB-EC"/>
</dbReference>
<evidence type="ECO:0000259" key="9">
    <source>
        <dbReference type="Pfam" id="PF09349"/>
    </source>
</evidence>
<proteinExistence type="predicted"/>
<dbReference type="NCBIfam" id="TIGR02962">
    <property type="entry name" value="hdxy_isourate"/>
    <property type="match status" value="1"/>
</dbReference>
<dbReference type="InterPro" id="IPR017580">
    <property type="entry name" value="OHCU_decarboxylase-1"/>
</dbReference>
<dbReference type="PANTHER" id="PTHR43466">
    <property type="entry name" value="2-OXO-4-HYDROXY-4-CARBOXY-5-UREIDOIMIDAZOLINE DECARBOXYLASE-RELATED"/>
    <property type="match status" value="1"/>
</dbReference>
<comment type="catalytic activity">
    <reaction evidence="2">
        <text>5-hydroxy-2-oxo-4-ureido-2,5-dihydro-1H-imidazole-5-carboxylate + H(+) = (S)-allantoin + CO2</text>
        <dbReference type="Rhea" id="RHEA:26301"/>
        <dbReference type="ChEBI" id="CHEBI:15378"/>
        <dbReference type="ChEBI" id="CHEBI:15678"/>
        <dbReference type="ChEBI" id="CHEBI:16526"/>
        <dbReference type="ChEBI" id="CHEBI:58639"/>
        <dbReference type="EC" id="4.1.1.97"/>
    </reaction>
</comment>
<dbReference type="GO" id="GO:0006144">
    <property type="term" value="P:purine nucleobase metabolic process"/>
    <property type="evidence" value="ECO:0007669"/>
    <property type="project" value="UniProtKB-KW"/>
</dbReference>
<evidence type="ECO:0000256" key="1">
    <source>
        <dbReference type="ARBA" id="ARBA00001043"/>
    </source>
</evidence>
<dbReference type="SUPFAM" id="SSF158694">
    <property type="entry name" value="UraD-Like"/>
    <property type="match status" value="1"/>
</dbReference>
<dbReference type="Gene3D" id="2.60.40.180">
    <property type="entry name" value="Transthyretin/hydroxyisourate hydrolase domain"/>
    <property type="match status" value="1"/>
</dbReference>
<comment type="catalytic activity">
    <reaction evidence="1">
        <text>5-hydroxyisourate + H2O = 5-hydroxy-2-oxo-4-ureido-2,5-dihydro-1H-imidazole-5-carboxylate + H(+)</text>
        <dbReference type="Rhea" id="RHEA:23736"/>
        <dbReference type="ChEBI" id="CHEBI:15377"/>
        <dbReference type="ChEBI" id="CHEBI:15378"/>
        <dbReference type="ChEBI" id="CHEBI:18072"/>
        <dbReference type="ChEBI" id="CHEBI:58639"/>
        <dbReference type="EC" id="3.5.2.17"/>
    </reaction>
</comment>
<dbReference type="EMBL" id="PNXQ01000015">
    <property type="protein sequence ID" value="TKH42570.1"/>
    <property type="molecule type" value="Genomic_DNA"/>
</dbReference>
<dbReference type="GO" id="GO:0033971">
    <property type="term" value="F:hydroxyisourate hydrolase activity"/>
    <property type="evidence" value="ECO:0007669"/>
    <property type="project" value="UniProtKB-EC"/>
</dbReference>
<dbReference type="InterPro" id="IPR023416">
    <property type="entry name" value="Transthyretin/HIU_hydrolase_d"/>
</dbReference>
<feature type="domain" description="Oxo-4-hydroxy-4-carboxy-5-ureidoimidazoline decarboxylase" evidence="9">
    <location>
        <begin position="14"/>
        <end position="165"/>
    </location>
</feature>
<comment type="pathway">
    <text evidence="3">Purine metabolism; urate degradation; (S)-allantoin from urate: step 3/3.</text>
</comment>
<evidence type="ECO:0000256" key="4">
    <source>
        <dbReference type="ARBA" id="ARBA00022631"/>
    </source>
</evidence>
<feature type="domain" description="Transthyretin/hydroxyisourate hydrolase" evidence="8">
    <location>
        <begin position="177"/>
        <end position="290"/>
    </location>
</feature>
<dbReference type="AlphaFoldDB" id="A0A4U2PVI7"/>
<evidence type="ECO:0000313" key="10">
    <source>
        <dbReference type="EMBL" id="TKH42570.1"/>
    </source>
</evidence>
<gene>
    <name evidence="10" type="ORF">C1I60_17380</name>
</gene>
<evidence type="ECO:0000256" key="7">
    <source>
        <dbReference type="ARBA" id="ARBA00023239"/>
    </source>
</evidence>
<evidence type="ECO:0000256" key="5">
    <source>
        <dbReference type="ARBA" id="ARBA00022793"/>
    </source>
</evidence>
<organism evidence="10 11">
    <name type="scientific">Paenibacillus terrae</name>
    <dbReference type="NCBI Taxonomy" id="159743"/>
    <lineage>
        <taxon>Bacteria</taxon>
        <taxon>Bacillati</taxon>
        <taxon>Bacillota</taxon>
        <taxon>Bacilli</taxon>
        <taxon>Bacillales</taxon>
        <taxon>Paenibacillaceae</taxon>
        <taxon>Paenibacillus</taxon>
    </lineage>
</organism>
<dbReference type="InterPro" id="IPR014306">
    <property type="entry name" value="Hydroxyisourate_hydrolase"/>
</dbReference>
<keyword evidence="6" id="KW-0378">Hydrolase</keyword>
<name>A0A4U2PVI7_9BACL</name>
<keyword evidence="4" id="KW-0659">Purine metabolism</keyword>
<sequence length="291" mass="32525">MKGSKMKLSLDSINRMNREQFVDALGWVFEHSPWVAERAWISRPFYSFGQLSSKLEEAVEQSALDEQLALLCAHPDLAGKLKMTEISVNEQRGAGLNELSPEDYEQFRASNQAYKDKFGFPFIIAVRGLNTDSIYAALGKRLGGEWDKERILALKEVFKIAQFRLSDLITSPNDGKLTTHVLDVSCGTPASGMKLELWEIGGEEGRRLLRSVVTDADGRLDAPLLSCGELKVGQYELFFYVAEYFREKGLAEKEPLFLECIPIRFGVSDAGSHYHVPLLVAPGGYSTYRGS</sequence>
<accession>A0A4U2PVI7</accession>
<reference evidence="10 11" key="1">
    <citation type="submission" date="2018-01" db="EMBL/GenBank/DDBJ databases">
        <title>Bacillales members from the olive rhizosphere are effective biological control agents against Verticillium dahliae.</title>
        <authorList>
            <person name="Gomez-Lama C."/>
            <person name="Legarda G."/>
            <person name="Ruano-Rosa D."/>
            <person name="Pizarro-Tobias P."/>
            <person name="Valverde-Corredor A."/>
            <person name="Niqui J.L."/>
            <person name="Trivino J.C."/>
            <person name="Roca A."/>
            <person name="Mercado-Blanco J."/>
        </authorList>
    </citation>
    <scope>NUCLEOTIDE SEQUENCE [LARGE SCALE GENOMIC DNA]</scope>
    <source>
        <strain evidence="10 11">PIC167</strain>
    </source>
</reference>
<dbReference type="PROSITE" id="PS00769">
    <property type="entry name" value="TRANSTHYRETIN_2"/>
    <property type="match status" value="1"/>
</dbReference>
<dbReference type="Pfam" id="PF00576">
    <property type="entry name" value="Transthyretin"/>
    <property type="match status" value="1"/>
</dbReference>
<keyword evidence="5" id="KW-0210">Decarboxylase</keyword>
<evidence type="ECO:0000256" key="3">
    <source>
        <dbReference type="ARBA" id="ARBA00004754"/>
    </source>
</evidence>
<dbReference type="SUPFAM" id="SSF49472">
    <property type="entry name" value="Transthyretin (synonym: prealbumin)"/>
    <property type="match status" value="1"/>
</dbReference>
<dbReference type="GO" id="GO:0019628">
    <property type="term" value="P:urate catabolic process"/>
    <property type="evidence" value="ECO:0007669"/>
    <property type="project" value="UniProtKB-UniPathway"/>
</dbReference>
<dbReference type="GO" id="GO:0000255">
    <property type="term" value="P:allantoin metabolic process"/>
    <property type="evidence" value="ECO:0007669"/>
    <property type="project" value="InterPro"/>
</dbReference>
<evidence type="ECO:0000313" key="11">
    <source>
        <dbReference type="Proteomes" id="UP000308114"/>
    </source>
</evidence>
<dbReference type="CDD" id="cd05822">
    <property type="entry name" value="TLP_HIUase"/>
    <property type="match status" value="1"/>
</dbReference>
<dbReference type="Gene3D" id="1.10.3330.10">
    <property type="entry name" value="Oxo-4-hydroxy-4-carboxy-5-ureidoimidazoline decarboxylase"/>
    <property type="match status" value="1"/>
</dbReference>
<dbReference type="PANTHER" id="PTHR43466:SF1">
    <property type="entry name" value="2-OXO-4-HYDROXY-4-CARBOXY-5-UREIDOIMIDAZOLINE DECARBOXYLASE-RELATED"/>
    <property type="match status" value="1"/>
</dbReference>
<dbReference type="UniPathway" id="UPA00394">
    <property type="reaction ID" value="UER00652"/>
</dbReference>
<comment type="caution">
    <text evidence="10">The sequence shown here is derived from an EMBL/GenBank/DDBJ whole genome shotgun (WGS) entry which is preliminary data.</text>
</comment>
<dbReference type="Proteomes" id="UP000308114">
    <property type="component" value="Unassembled WGS sequence"/>
</dbReference>
<dbReference type="InterPro" id="IPR036778">
    <property type="entry name" value="OHCU_decarboxylase_sf"/>
</dbReference>
<protein>
    <submittedName>
        <fullName evidence="10">OHCU decarboxylase</fullName>
    </submittedName>
</protein>
<dbReference type="Pfam" id="PF09349">
    <property type="entry name" value="OHCU_decarbox"/>
    <property type="match status" value="1"/>
</dbReference>
<keyword evidence="7" id="KW-0456">Lyase</keyword>
<evidence type="ECO:0000259" key="8">
    <source>
        <dbReference type="Pfam" id="PF00576"/>
    </source>
</evidence>
<dbReference type="InterPro" id="IPR036817">
    <property type="entry name" value="Transthyretin/HIU_hydrolase_sf"/>
</dbReference>
<dbReference type="InterPro" id="IPR023419">
    <property type="entry name" value="Transthyretin_CS"/>
</dbReference>